<gene>
    <name evidence="1" type="ORF">LOAG_19331</name>
</gene>
<dbReference type="CTD" id="31252417"/>
<proteinExistence type="predicted"/>
<organism evidence="1">
    <name type="scientific">Loa loa</name>
    <name type="common">Eye worm</name>
    <name type="synonym">Filaria loa</name>
    <dbReference type="NCBI Taxonomy" id="7209"/>
    <lineage>
        <taxon>Eukaryota</taxon>
        <taxon>Metazoa</taxon>
        <taxon>Ecdysozoa</taxon>
        <taxon>Nematoda</taxon>
        <taxon>Chromadorea</taxon>
        <taxon>Rhabditida</taxon>
        <taxon>Spirurina</taxon>
        <taxon>Spiruromorpha</taxon>
        <taxon>Filarioidea</taxon>
        <taxon>Onchocercidae</taxon>
        <taxon>Loa</taxon>
    </lineage>
</organism>
<evidence type="ECO:0000313" key="1">
    <source>
        <dbReference type="EMBL" id="EJD73254.1"/>
    </source>
</evidence>
<dbReference type="KEGG" id="loa:LOAG_19331"/>
<reference evidence="1" key="1">
    <citation type="submission" date="2012-04" db="EMBL/GenBank/DDBJ databases">
        <title>The Genome Sequence of Loa loa.</title>
        <authorList>
            <consortium name="The Broad Institute Genome Sequencing Platform"/>
            <consortium name="Broad Institute Genome Sequencing Center for Infectious Disease"/>
            <person name="Nutman T.B."/>
            <person name="Fink D.L."/>
            <person name="Russ C."/>
            <person name="Young S."/>
            <person name="Zeng Q."/>
            <person name="Gargeya S."/>
            <person name="Alvarado L."/>
            <person name="Berlin A."/>
            <person name="Chapman S.B."/>
            <person name="Chen Z."/>
            <person name="Freedman E."/>
            <person name="Gellesch M."/>
            <person name="Goldberg J."/>
            <person name="Griggs A."/>
            <person name="Gujja S."/>
            <person name="Heilman E.R."/>
            <person name="Heiman D."/>
            <person name="Howarth C."/>
            <person name="Mehta T."/>
            <person name="Neiman D."/>
            <person name="Pearson M."/>
            <person name="Roberts A."/>
            <person name="Saif S."/>
            <person name="Shea T."/>
            <person name="Shenoy N."/>
            <person name="Sisk P."/>
            <person name="Stolte C."/>
            <person name="Sykes S."/>
            <person name="White J."/>
            <person name="Yandava C."/>
            <person name="Haas B."/>
            <person name="Henn M.R."/>
            <person name="Nusbaum C."/>
            <person name="Birren B."/>
        </authorList>
    </citation>
    <scope>NUCLEOTIDE SEQUENCE [LARGE SCALE GENOMIC DNA]</scope>
</reference>
<name>A0A1S0UEF8_LOALO</name>
<dbReference type="AlphaFoldDB" id="A0A1S0UEF8"/>
<dbReference type="GeneID" id="31252417"/>
<dbReference type="EMBL" id="JH717530">
    <property type="protein sequence ID" value="EJD73254.1"/>
    <property type="molecule type" value="Genomic_DNA"/>
</dbReference>
<protein>
    <recommendedName>
        <fullName evidence="2">Zinc finger protein</fullName>
    </recommendedName>
</protein>
<dbReference type="RefSeq" id="XP_020304216.1">
    <property type="nucleotide sequence ID" value="XM_020451976.1"/>
</dbReference>
<accession>A0A1S0UEF8</accession>
<sequence>MRNMREEFCSVIEYAYTCEETQGEERNSCSACKKKFLSITKYDNQLHCMR</sequence>
<evidence type="ECO:0008006" key="2">
    <source>
        <dbReference type="Google" id="ProtNLM"/>
    </source>
</evidence>
<dbReference type="InParanoid" id="A0A1S0UEF8"/>